<dbReference type="GO" id="GO:0005730">
    <property type="term" value="C:nucleolus"/>
    <property type="evidence" value="ECO:0007669"/>
    <property type="project" value="UniProtKB-SubCell"/>
</dbReference>
<feature type="non-terminal residue" evidence="9">
    <location>
        <position position="1"/>
    </location>
</feature>
<feature type="domain" description="CP-type G" evidence="8">
    <location>
        <begin position="127"/>
        <end position="307"/>
    </location>
</feature>
<dbReference type="FunFam" id="3.40.50.300:FF:000493">
    <property type="entry name" value="Guanine nucleotide-binding protein-like 3-like protein"/>
    <property type="match status" value="1"/>
</dbReference>
<keyword evidence="10" id="KW-1185">Reference proteome</keyword>
<dbReference type="SUPFAM" id="SSF52540">
    <property type="entry name" value="P-loop containing nucleoside triphosphate hydrolases"/>
    <property type="match status" value="1"/>
</dbReference>
<dbReference type="InterPro" id="IPR030378">
    <property type="entry name" value="G_CP_dom"/>
</dbReference>
<comment type="subcellular location">
    <subcellularLocation>
        <location evidence="1">Nucleus</location>
        <location evidence="1">Nucleolus</location>
    </subcellularLocation>
</comment>
<dbReference type="GO" id="GO:0005525">
    <property type="term" value="F:GTP binding"/>
    <property type="evidence" value="ECO:0007669"/>
    <property type="project" value="UniProtKB-KW"/>
</dbReference>
<evidence type="ECO:0000256" key="7">
    <source>
        <dbReference type="SAM" id="MobiDB-lite"/>
    </source>
</evidence>
<dbReference type="InterPro" id="IPR014813">
    <property type="entry name" value="Gnl3_N_dom"/>
</dbReference>
<dbReference type="EMBL" id="WBNI01000110">
    <property type="protein sequence ID" value="NXD64146.1"/>
    <property type="molecule type" value="Genomic_DNA"/>
</dbReference>
<evidence type="ECO:0000256" key="6">
    <source>
        <dbReference type="ARBA" id="ARBA00023242"/>
    </source>
</evidence>
<evidence type="ECO:0000259" key="8">
    <source>
        <dbReference type="PROSITE" id="PS51721"/>
    </source>
</evidence>
<reference evidence="9" key="1">
    <citation type="submission" date="2019-09" db="EMBL/GenBank/DDBJ databases">
        <title>Bird 10,000 Genomes (B10K) Project - Family phase.</title>
        <authorList>
            <person name="Zhang G."/>
        </authorList>
    </citation>
    <scope>NUCLEOTIDE SEQUENCE</scope>
    <source>
        <strain evidence="9">B10K-DU-025-06</strain>
        <tissue evidence="9">Mixed tissue sample</tissue>
    </source>
</reference>
<feature type="compositionally biased region" description="Basic and acidic residues" evidence="7">
    <location>
        <begin position="91"/>
        <end position="108"/>
    </location>
</feature>
<accession>A0A851XCQ5</accession>
<keyword evidence="5" id="KW-0342">GTP-binding</keyword>
<dbReference type="InterPro" id="IPR027417">
    <property type="entry name" value="P-loop_NTPase"/>
</dbReference>
<dbReference type="CDD" id="cd04178">
    <property type="entry name" value="Nucleostemin_like"/>
    <property type="match status" value="1"/>
</dbReference>
<feature type="region of interest" description="Disordered" evidence="7">
    <location>
        <begin position="1"/>
        <end position="111"/>
    </location>
</feature>
<dbReference type="FunFam" id="1.10.1580.10:FF:000002">
    <property type="entry name" value="Guanine nucleotide-binding protein-like 3 (nucleolar)-like"/>
    <property type="match status" value="1"/>
</dbReference>
<dbReference type="PROSITE" id="PS51721">
    <property type="entry name" value="G_CP"/>
    <property type="match status" value="1"/>
</dbReference>
<dbReference type="Gene3D" id="1.10.1580.10">
    <property type="match status" value="1"/>
</dbReference>
<feature type="region of interest" description="Disordered" evidence="7">
    <location>
        <begin position="470"/>
        <end position="496"/>
    </location>
</feature>
<dbReference type="Pfam" id="PF08701">
    <property type="entry name" value="GN3L_Grn1"/>
    <property type="match status" value="1"/>
</dbReference>
<evidence type="ECO:0000313" key="9">
    <source>
        <dbReference type="EMBL" id="NXD64146.1"/>
    </source>
</evidence>
<dbReference type="InterPro" id="IPR050755">
    <property type="entry name" value="TRAFAC_YlqF/YawG_RiboMat"/>
</dbReference>
<feature type="non-terminal residue" evidence="9">
    <location>
        <position position="550"/>
    </location>
</feature>
<evidence type="ECO:0000256" key="4">
    <source>
        <dbReference type="ARBA" id="ARBA00023054"/>
    </source>
</evidence>
<dbReference type="Gene3D" id="3.40.50.300">
    <property type="entry name" value="P-loop containing nucleotide triphosphate hydrolases"/>
    <property type="match status" value="1"/>
</dbReference>
<keyword evidence="6" id="KW-0539">Nucleus</keyword>
<dbReference type="Proteomes" id="UP000637704">
    <property type="component" value="Unassembled WGS sequence"/>
</dbReference>
<evidence type="ECO:0000256" key="2">
    <source>
        <dbReference type="ARBA" id="ARBA00016532"/>
    </source>
</evidence>
<protein>
    <recommendedName>
        <fullName evidence="2">Guanine nucleotide-binding protein-like 3</fullName>
    </recommendedName>
</protein>
<gene>
    <name evidence="9" type="primary">Gnl3</name>
    <name evidence="9" type="ORF">EOLROS_R13254</name>
</gene>
<evidence type="ECO:0000256" key="1">
    <source>
        <dbReference type="ARBA" id="ARBA00004604"/>
    </source>
</evidence>
<organism evidence="9 10">
    <name type="scientific">Eolophus roseicapilla</name>
    <name type="common">Galah cockatoo</name>
    <name type="synonym">Cacatua roseicapilla</name>
    <dbReference type="NCBI Taxonomy" id="176039"/>
    <lineage>
        <taxon>Eukaryota</taxon>
        <taxon>Metazoa</taxon>
        <taxon>Chordata</taxon>
        <taxon>Craniata</taxon>
        <taxon>Vertebrata</taxon>
        <taxon>Euteleostomi</taxon>
        <taxon>Archelosauria</taxon>
        <taxon>Archosauria</taxon>
        <taxon>Dinosauria</taxon>
        <taxon>Saurischia</taxon>
        <taxon>Theropoda</taxon>
        <taxon>Coelurosauria</taxon>
        <taxon>Aves</taxon>
        <taxon>Neognathae</taxon>
        <taxon>Neoaves</taxon>
        <taxon>Telluraves</taxon>
        <taxon>Australaves</taxon>
        <taxon>Psittaciformes</taxon>
        <taxon>Cacatuidae</taxon>
        <taxon>Eolophus</taxon>
    </lineage>
</organism>
<feature type="compositionally biased region" description="Basic residues" evidence="7">
    <location>
        <begin position="1"/>
        <end position="42"/>
    </location>
</feature>
<keyword evidence="4" id="KW-0175">Coiled coil</keyword>
<feature type="compositionally biased region" description="Basic and acidic residues" evidence="7">
    <location>
        <begin position="56"/>
        <end position="83"/>
    </location>
</feature>
<evidence type="ECO:0000256" key="5">
    <source>
        <dbReference type="ARBA" id="ARBA00023134"/>
    </source>
</evidence>
<evidence type="ECO:0000313" key="10">
    <source>
        <dbReference type="Proteomes" id="UP000637704"/>
    </source>
</evidence>
<dbReference type="AlphaFoldDB" id="A0A851XCQ5"/>
<feature type="compositionally biased region" description="Acidic residues" evidence="7">
    <location>
        <begin position="479"/>
        <end position="493"/>
    </location>
</feature>
<evidence type="ECO:0000256" key="3">
    <source>
        <dbReference type="ARBA" id="ARBA00022741"/>
    </source>
</evidence>
<proteinExistence type="predicted"/>
<comment type="caution">
    <text evidence="9">The sequence shown here is derived from an EMBL/GenBank/DDBJ whole genome shotgun (WGS) entry which is preliminary data.</text>
</comment>
<dbReference type="PANTHER" id="PTHR11089">
    <property type="entry name" value="GTP-BINDING PROTEIN-RELATED"/>
    <property type="match status" value="1"/>
</dbReference>
<dbReference type="Pfam" id="PF01926">
    <property type="entry name" value="MMR_HSR1"/>
    <property type="match status" value="1"/>
</dbReference>
<name>A0A851XCQ5_EOLRO</name>
<keyword evidence="3" id="KW-0547">Nucleotide-binding</keyword>
<dbReference type="InterPro" id="IPR023179">
    <property type="entry name" value="GTP-bd_ortho_bundle_sf"/>
</dbReference>
<dbReference type="InterPro" id="IPR006073">
    <property type="entry name" value="GTP-bd"/>
</dbReference>
<sequence length="550" mass="62109">AELRKASKRLTCHKRYKIQKKIREHHRKVRKEAKKRGRKKPKKDPGVPSAAPFKEQLLREAEQRKQRLEELKQKQKLNRQKEHEKKRKLEAKKNAKIKEKAEGKESSGKSKAKVNKWLDKNSKESFCRELRKVIEASDVVLEVLDARDPMGCRCPQLEEAVTCSGGGKKLVLVLNKIDLVPKENLEKWLNYLKKEFPTVAFKSATLMKDKTLQSTKRRARVDVSRTSECLGTKCLLKLLQEYGKTQNKAIQVGVVGFPNVGKSSIINSLKGVRACNVGLTRGVTKSMQIVHIDKQTKILDSPSIIADPSNSALALALRSIIDTEESDLADLLEGICAILSHCNKQQVIMRYSIPDFENTEEFLALLAQKRGMLKKGGVPDIENITKVLLCDWTGAKISYYSQPPESQTLPPYLTEDKIAEMQECFNFKNLEEENNNTVQALKCPSPANSIIFQSAGMANGTIVVEEASEWENFETSKEGEEEEGDFTESDDDPDNLKEEMGVEEVNQELALVSLTDDFPFSESEHSDSLLLNLDKTADEDDAYDFNTDYV</sequence>
<dbReference type="PANTHER" id="PTHR11089:SF11">
    <property type="entry name" value="GUANINE NUCLEOTIDE-BINDING PROTEIN-LIKE 3"/>
    <property type="match status" value="1"/>
</dbReference>